<dbReference type="AlphaFoldDB" id="B0D1V1"/>
<dbReference type="GeneID" id="6073240"/>
<dbReference type="STRING" id="486041.B0D1V1"/>
<proteinExistence type="predicted"/>
<dbReference type="OrthoDB" id="3270451at2759"/>
<sequence length="710" mass="80115">MPLLRLFLLNNPFKESRRIDLDIVTASAPEKTLKLDSFKPKCVGTEEYALYGSTLHNLHKYKPEFHHQVDIDNFDNLMDLVVKDYIDGLPPHISRPEAASFITMTEAEFENLDDATALKIFATQNIVTTGRSVGKAAWNEDTLSRLAHLDAVIDMQDQSILVKDGDYSKRLVQGTLNQMILKGSSGPNDDGHILNALDFPLPASDISPDALSTDLHAWIATERLPFCNEETASLPSRHLRWGLVATYGTLHYGHIDSDGFCTTVDVLVGGKYWIVARPRNREDNGKIDLYCDEKWCMERPDPNIWCFEGILLEPGMRLRMRPQTPHWVVTVKPSICKGGHFYCLSTLGETVIGLYRTWALGGVITNTNHDPSRLLLIRIMYLWHRHFVLEEKVTGYLSNHIPNLECFDDILVVFTLAIAVELLNVVDYQTYRVETNLSDHDSDLRADPGLPSLLLLQYVDARAKSRQLLHFFFSNFELVDDSDVAIDGPKEFYYPFFVQHAAALFSMKKKGYNQGIRGARDCTMLKFDHELQLAIAGSIHFKEAMVQLKREPDTFEWSGGKYSIRRLSTPIPCSAFDLTGENPGDQYHLVGTNKTVDRVRFPGEYIADLKGLYRLQFNQPTGGLKFASLAPVIIVSFCAFQFKHGIANYVARTISPTTANHLEENTFTAVNLPLECDSFTVEPKEQLTGLHLQSSRISSNLGRYSNVGRG</sequence>
<dbReference type="HOGENOM" id="CLU_022258_0_0_1"/>
<gene>
    <name evidence="1" type="ORF">LACBIDRAFT_324451</name>
</gene>
<organism evidence="2">
    <name type="scientific">Laccaria bicolor (strain S238N-H82 / ATCC MYA-4686)</name>
    <name type="common">Bicoloured deceiver</name>
    <name type="synonym">Laccaria laccata var. bicolor</name>
    <dbReference type="NCBI Taxonomy" id="486041"/>
    <lineage>
        <taxon>Eukaryota</taxon>
        <taxon>Fungi</taxon>
        <taxon>Dikarya</taxon>
        <taxon>Basidiomycota</taxon>
        <taxon>Agaricomycotina</taxon>
        <taxon>Agaricomycetes</taxon>
        <taxon>Agaricomycetidae</taxon>
        <taxon>Agaricales</taxon>
        <taxon>Agaricineae</taxon>
        <taxon>Hydnangiaceae</taxon>
        <taxon>Laccaria</taxon>
    </lineage>
</organism>
<evidence type="ECO:0000313" key="1">
    <source>
        <dbReference type="EMBL" id="EDR12053.1"/>
    </source>
</evidence>
<protein>
    <submittedName>
        <fullName evidence="1">Predicted protein</fullName>
    </submittedName>
</protein>
<reference evidence="1 2" key="1">
    <citation type="journal article" date="2008" name="Nature">
        <title>The genome of Laccaria bicolor provides insights into mycorrhizal symbiosis.</title>
        <authorList>
            <person name="Martin F."/>
            <person name="Aerts A."/>
            <person name="Ahren D."/>
            <person name="Brun A."/>
            <person name="Danchin E.G.J."/>
            <person name="Duchaussoy F."/>
            <person name="Gibon J."/>
            <person name="Kohler A."/>
            <person name="Lindquist E."/>
            <person name="Pereda V."/>
            <person name="Salamov A."/>
            <person name="Shapiro H.J."/>
            <person name="Wuyts J."/>
            <person name="Blaudez D."/>
            <person name="Buee M."/>
            <person name="Brokstein P."/>
            <person name="Canbaeck B."/>
            <person name="Cohen D."/>
            <person name="Courty P.E."/>
            <person name="Coutinho P.M."/>
            <person name="Delaruelle C."/>
            <person name="Detter J.C."/>
            <person name="Deveau A."/>
            <person name="DiFazio S."/>
            <person name="Duplessis S."/>
            <person name="Fraissinet-Tachet L."/>
            <person name="Lucic E."/>
            <person name="Frey-Klett P."/>
            <person name="Fourrey C."/>
            <person name="Feussner I."/>
            <person name="Gay G."/>
            <person name="Grimwood J."/>
            <person name="Hoegger P.J."/>
            <person name="Jain P."/>
            <person name="Kilaru S."/>
            <person name="Labbe J."/>
            <person name="Lin Y.C."/>
            <person name="Legue V."/>
            <person name="Le Tacon F."/>
            <person name="Marmeisse R."/>
            <person name="Melayah D."/>
            <person name="Montanini B."/>
            <person name="Muratet M."/>
            <person name="Nehls U."/>
            <person name="Niculita-Hirzel H."/>
            <person name="Oudot-Le Secq M.P."/>
            <person name="Peter M."/>
            <person name="Quesneville H."/>
            <person name="Rajashekar B."/>
            <person name="Reich M."/>
            <person name="Rouhier N."/>
            <person name="Schmutz J."/>
            <person name="Yin T."/>
            <person name="Chalot M."/>
            <person name="Henrissat B."/>
            <person name="Kuees U."/>
            <person name="Lucas S."/>
            <person name="Van de Peer Y."/>
            <person name="Podila G.K."/>
            <person name="Polle A."/>
            <person name="Pukkila P.J."/>
            <person name="Richardson P.M."/>
            <person name="Rouze P."/>
            <person name="Sanders I.R."/>
            <person name="Stajich J.E."/>
            <person name="Tunlid A."/>
            <person name="Tuskan G."/>
            <person name="Grigoriev I.V."/>
        </authorList>
    </citation>
    <scope>NUCLEOTIDE SEQUENCE [LARGE SCALE GENOMIC DNA]</scope>
    <source>
        <strain evidence="2">S238N-H82 / ATCC MYA-4686</strain>
    </source>
</reference>
<dbReference type="Proteomes" id="UP000001194">
    <property type="component" value="Unassembled WGS sequence"/>
</dbReference>
<evidence type="ECO:0000313" key="2">
    <source>
        <dbReference type="Proteomes" id="UP000001194"/>
    </source>
</evidence>
<dbReference type="InParanoid" id="B0D1V1"/>
<name>B0D1V1_LACBS</name>
<accession>B0D1V1</accession>
<dbReference type="KEGG" id="lbc:LACBIDRAFT_324451"/>
<dbReference type="SUPFAM" id="SSF51197">
    <property type="entry name" value="Clavaminate synthase-like"/>
    <property type="match status" value="1"/>
</dbReference>
<dbReference type="RefSeq" id="XP_001877950.1">
    <property type="nucleotide sequence ID" value="XM_001877915.1"/>
</dbReference>
<dbReference type="EMBL" id="DS547095">
    <property type="protein sequence ID" value="EDR12053.1"/>
    <property type="molecule type" value="Genomic_DNA"/>
</dbReference>
<keyword evidence="2" id="KW-1185">Reference proteome</keyword>